<gene>
    <name evidence="1" type="ORF">M9H77_05916</name>
</gene>
<accession>A0ACC0BQW4</accession>
<dbReference type="Proteomes" id="UP001060085">
    <property type="component" value="Linkage Group LG02"/>
</dbReference>
<name>A0ACC0BQW4_CATRO</name>
<keyword evidence="2" id="KW-1185">Reference proteome</keyword>
<evidence type="ECO:0000313" key="1">
    <source>
        <dbReference type="EMBL" id="KAI5674966.1"/>
    </source>
</evidence>
<dbReference type="EMBL" id="CM044702">
    <property type="protein sequence ID" value="KAI5674966.1"/>
    <property type="molecule type" value="Genomic_DNA"/>
</dbReference>
<evidence type="ECO:0000313" key="2">
    <source>
        <dbReference type="Proteomes" id="UP001060085"/>
    </source>
</evidence>
<comment type="caution">
    <text evidence="1">The sequence shown here is derived from an EMBL/GenBank/DDBJ whole genome shotgun (WGS) entry which is preliminary data.</text>
</comment>
<proteinExistence type="predicted"/>
<organism evidence="1 2">
    <name type="scientific">Catharanthus roseus</name>
    <name type="common">Madagascar periwinkle</name>
    <name type="synonym">Vinca rosea</name>
    <dbReference type="NCBI Taxonomy" id="4058"/>
    <lineage>
        <taxon>Eukaryota</taxon>
        <taxon>Viridiplantae</taxon>
        <taxon>Streptophyta</taxon>
        <taxon>Embryophyta</taxon>
        <taxon>Tracheophyta</taxon>
        <taxon>Spermatophyta</taxon>
        <taxon>Magnoliopsida</taxon>
        <taxon>eudicotyledons</taxon>
        <taxon>Gunneridae</taxon>
        <taxon>Pentapetalae</taxon>
        <taxon>asterids</taxon>
        <taxon>lamiids</taxon>
        <taxon>Gentianales</taxon>
        <taxon>Apocynaceae</taxon>
        <taxon>Rauvolfioideae</taxon>
        <taxon>Vinceae</taxon>
        <taxon>Catharanthinae</taxon>
        <taxon>Catharanthus</taxon>
    </lineage>
</organism>
<reference evidence="2" key="1">
    <citation type="journal article" date="2023" name="Nat. Plants">
        <title>Single-cell RNA sequencing provides a high-resolution roadmap for understanding the multicellular compartmentation of specialized metabolism.</title>
        <authorList>
            <person name="Sun S."/>
            <person name="Shen X."/>
            <person name="Li Y."/>
            <person name="Li Y."/>
            <person name="Wang S."/>
            <person name="Li R."/>
            <person name="Zhang H."/>
            <person name="Shen G."/>
            <person name="Guo B."/>
            <person name="Wei J."/>
            <person name="Xu J."/>
            <person name="St-Pierre B."/>
            <person name="Chen S."/>
            <person name="Sun C."/>
        </authorList>
    </citation>
    <scope>NUCLEOTIDE SEQUENCE [LARGE SCALE GENOMIC DNA]</scope>
</reference>
<sequence length="430" mass="48970">MMMPIDEKTEAKCKKELQVYLDKISLLEKENQELRQEVNRLRSQVNALKAHDLERKSILWKKLQNSMVPSLLPHDQDQDPFKIKLSAAAAAPKEEKAAAAAAAKLPVRSILVGGHKELGNGNCNKLESKSKMEGATPPPPPPPPPSKLLLSRSAAALCRVPEVMEFYRSLMKKRDAHAHALAQHHKDKRISSGSMGNPKNMIGEIENRSSYLFNIKSDVETYRELINFLAREVESASFSDISQVESFVKWIDGELSSLVDERAVLKHFPNWPERKADALREAACSYRDLKTLHSQVSSYKIIDTKQQQLLSESLRKLQALQDRLETSVNNVERVRDGLSNKYRQLHIPWQWMLDTGLIRQLKFDSVTLAKQYMIRIARELQSSEASSQEEDDLLLQGVRFAYRVHQFAGGFDTDAREAFEELRRIGCQKL</sequence>
<protein>
    <submittedName>
        <fullName evidence="1">Uncharacterized protein</fullName>
    </submittedName>
</protein>